<dbReference type="EMBL" id="CP020772">
    <property type="protein sequence ID" value="ARI78429.1"/>
    <property type="molecule type" value="Genomic_DNA"/>
</dbReference>
<reference evidence="1 2" key="1">
    <citation type="submission" date="2017-04" db="EMBL/GenBank/DDBJ databases">
        <title>The whole genome sequencing and assembly of Halobacillus mangrovi strain.</title>
        <authorList>
            <person name="Lee S.-J."/>
            <person name="Park M.-K."/>
            <person name="Kim J.-Y."/>
            <person name="Lee Y.-J."/>
            <person name="Yi H."/>
            <person name="Bahn Y.-S."/>
            <person name="Kim J.F."/>
            <person name="Lee D.-W."/>
        </authorList>
    </citation>
    <scope>NUCLEOTIDE SEQUENCE [LARGE SCALE GENOMIC DNA]</scope>
    <source>
        <strain evidence="1 2">KTB 131</strain>
    </source>
</reference>
<protein>
    <submittedName>
        <fullName evidence="1">Uncharacterized protein</fullName>
    </submittedName>
</protein>
<keyword evidence="2" id="KW-1185">Reference proteome</keyword>
<evidence type="ECO:0000313" key="1">
    <source>
        <dbReference type="EMBL" id="ARI78429.1"/>
    </source>
</evidence>
<dbReference type="Proteomes" id="UP000192527">
    <property type="component" value="Chromosome"/>
</dbReference>
<dbReference type="KEGG" id="hmn:HM131_17000"/>
<evidence type="ECO:0000313" key="2">
    <source>
        <dbReference type="Proteomes" id="UP000192527"/>
    </source>
</evidence>
<accession>A0A1W5ZYT2</accession>
<sequence>MDAHLGALRDYQLLLGKEITNAEFRNFAQINSVKVTRRLLKESCIPNDSNTNAKKYTINL</sequence>
<gene>
    <name evidence="1" type="ORF">HM131_17000</name>
</gene>
<dbReference type="STRING" id="402384.HM131_17000"/>
<organism evidence="1 2">
    <name type="scientific">Halobacillus mangrovi</name>
    <dbReference type="NCBI Taxonomy" id="402384"/>
    <lineage>
        <taxon>Bacteria</taxon>
        <taxon>Bacillati</taxon>
        <taxon>Bacillota</taxon>
        <taxon>Bacilli</taxon>
        <taxon>Bacillales</taxon>
        <taxon>Bacillaceae</taxon>
        <taxon>Halobacillus</taxon>
    </lineage>
</organism>
<dbReference type="AlphaFoldDB" id="A0A1W5ZYT2"/>
<dbReference type="RefSeq" id="WP_085030888.1">
    <property type="nucleotide sequence ID" value="NZ_CP020772.1"/>
</dbReference>
<proteinExistence type="predicted"/>
<name>A0A1W5ZYT2_9BACI</name>